<keyword evidence="2" id="KW-0540">Nuclease</keyword>
<reference evidence="2 3" key="1">
    <citation type="submission" date="2024-06" db="EMBL/GenBank/DDBJ databases">
        <title>Genetic profile and toxigenic potential of Bacillus cereus isolates from a Norwegian ice cream production plant,.</title>
        <authorList>
            <person name="Lindback T."/>
            <person name="Llarena A.-K."/>
            <person name="O'Sullivan K."/>
            <person name="Monshaugen M."/>
            <person name="Holmemo C.W."/>
            <person name="Aspholm M."/>
        </authorList>
    </citation>
    <scope>NUCLEOTIDE SEQUENCE [LARGE SCALE GENOMIC DNA]</scope>
    <source>
        <strain evidence="2 3">NVH-YM330</strain>
    </source>
</reference>
<evidence type="ECO:0000259" key="1">
    <source>
        <dbReference type="SMART" id="SM00507"/>
    </source>
</evidence>
<name>A0ABV4S280_9BACI</name>
<dbReference type="Gene3D" id="1.10.30.50">
    <property type="match status" value="1"/>
</dbReference>
<sequence length="121" mass="14065">MAIQKKCNKVGCSHLIPRGQQPPYCKDHLAKMHKTYDTTKRDQKAKAFYSSARWTRLATSIRHEYLFRCTMCGASGNTVHHIKPISTTEGWERRFDRTNLTLVCMGCHAKIHKEKSPFFHK</sequence>
<dbReference type="InterPro" id="IPR002711">
    <property type="entry name" value="HNH"/>
</dbReference>
<organism evidence="2 3">
    <name type="scientific">Bacillus mobilis</name>
    <dbReference type="NCBI Taxonomy" id="2026190"/>
    <lineage>
        <taxon>Bacteria</taxon>
        <taxon>Bacillati</taxon>
        <taxon>Bacillota</taxon>
        <taxon>Bacilli</taxon>
        <taxon>Bacillales</taxon>
        <taxon>Bacillaceae</taxon>
        <taxon>Bacillus</taxon>
        <taxon>Bacillus cereus group</taxon>
    </lineage>
</organism>
<comment type="caution">
    <text evidence="2">The sequence shown here is derived from an EMBL/GenBank/DDBJ whole genome shotgun (WGS) entry which is preliminary data.</text>
</comment>
<dbReference type="SMART" id="SM00507">
    <property type="entry name" value="HNHc"/>
    <property type="match status" value="1"/>
</dbReference>
<dbReference type="Proteomes" id="UP001571110">
    <property type="component" value="Unassembled WGS sequence"/>
</dbReference>
<feature type="domain" description="HNH nuclease" evidence="1">
    <location>
        <begin position="56"/>
        <end position="109"/>
    </location>
</feature>
<keyword evidence="3" id="KW-1185">Reference proteome</keyword>
<accession>A0ABV4S280</accession>
<dbReference type="Pfam" id="PF01844">
    <property type="entry name" value="HNH"/>
    <property type="match status" value="1"/>
</dbReference>
<dbReference type="RefSeq" id="WP_372466270.1">
    <property type="nucleotide sequence ID" value="NZ_JBFDTY010000024.1"/>
</dbReference>
<keyword evidence="2" id="KW-0378">Hydrolase</keyword>
<dbReference type="InterPro" id="IPR003615">
    <property type="entry name" value="HNH_nuc"/>
</dbReference>
<evidence type="ECO:0000313" key="2">
    <source>
        <dbReference type="EMBL" id="MFA2795476.1"/>
    </source>
</evidence>
<dbReference type="CDD" id="cd00085">
    <property type="entry name" value="HNHc"/>
    <property type="match status" value="1"/>
</dbReference>
<gene>
    <name evidence="2" type="ORF">AB1I70_29905</name>
</gene>
<keyword evidence="2" id="KW-0255">Endonuclease</keyword>
<dbReference type="GO" id="GO:0004519">
    <property type="term" value="F:endonuclease activity"/>
    <property type="evidence" value="ECO:0007669"/>
    <property type="project" value="UniProtKB-KW"/>
</dbReference>
<proteinExistence type="predicted"/>
<protein>
    <submittedName>
        <fullName evidence="2">HNH endonuclease</fullName>
    </submittedName>
</protein>
<dbReference type="EMBL" id="JBFDTY010000024">
    <property type="protein sequence ID" value="MFA2795476.1"/>
    <property type="molecule type" value="Genomic_DNA"/>
</dbReference>
<evidence type="ECO:0000313" key="3">
    <source>
        <dbReference type="Proteomes" id="UP001571110"/>
    </source>
</evidence>